<keyword evidence="3" id="KW-1185">Reference proteome</keyword>
<dbReference type="Gene3D" id="2.30.30.40">
    <property type="entry name" value="SH3 Domains"/>
    <property type="match status" value="1"/>
</dbReference>
<dbReference type="AlphaFoldDB" id="A0A845VFE2"/>
<dbReference type="SMART" id="SM00260">
    <property type="entry name" value="CheW"/>
    <property type="match status" value="1"/>
</dbReference>
<dbReference type="InterPro" id="IPR036061">
    <property type="entry name" value="CheW-like_dom_sf"/>
</dbReference>
<evidence type="ECO:0000259" key="1">
    <source>
        <dbReference type="PROSITE" id="PS50851"/>
    </source>
</evidence>
<protein>
    <submittedName>
        <fullName evidence="2">Chemotaxis protein CheW</fullName>
    </submittedName>
</protein>
<dbReference type="GO" id="GO:0005829">
    <property type="term" value="C:cytosol"/>
    <property type="evidence" value="ECO:0007669"/>
    <property type="project" value="TreeGrafter"/>
</dbReference>
<dbReference type="PANTHER" id="PTHR22617:SF43">
    <property type="entry name" value="PROTEIN PILI"/>
    <property type="match status" value="1"/>
</dbReference>
<proteinExistence type="predicted"/>
<dbReference type="GO" id="GO:0006935">
    <property type="term" value="P:chemotaxis"/>
    <property type="evidence" value="ECO:0007669"/>
    <property type="project" value="InterPro"/>
</dbReference>
<organism evidence="2 3">
    <name type="scientific">Wenzhouxiangella limi</name>
    <dbReference type="NCBI Taxonomy" id="2707351"/>
    <lineage>
        <taxon>Bacteria</taxon>
        <taxon>Pseudomonadati</taxon>
        <taxon>Pseudomonadota</taxon>
        <taxon>Gammaproteobacteria</taxon>
        <taxon>Chromatiales</taxon>
        <taxon>Wenzhouxiangellaceae</taxon>
        <taxon>Wenzhouxiangella</taxon>
    </lineage>
</organism>
<dbReference type="SUPFAM" id="SSF50341">
    <property type="entry name" value="CheW-like"/>
    <property type="match status" value="1"/>
</dbReference>
<dbReference type="RefSeq" id="WP_164211335.1">
    <property type="nucleotide sequence ID" value="NZ_JAAGSC010000041.1"/>
</dbReference>
<dbReference type="InterPro" id="IPR002545">
    <property type="entry name" value="CheW-lke_dom"/>
</dbReference>
<name>A0A845VFE2_9GAMM</name>
<sequence length="193" mass="21759">MEQSADTHAKDKPGNADLFARLVDYERRSLEHDAGEAQRQQTISNWSGVGFRVRNHHLACRIDLIEEIIAPPPYTPIPGTREWLLGIANVRGNLAPVSDFGWYLFGDPTVTTPRSRLILTRFQSRLAGLIVDEVLGQRHFHTDDLTPDEQWQDTPLSGLVSQSFPAGDTRWGILELDQLGQRADFMNGAREGW</sequence>
<dbReference type="PROSITE" id="PS50851">
    <property type="entry name" value="CHEW"/>
    <property type="match status" value="1"/>
</dbReference>
<dbReference type="Proteomes" id="UP000484885">
    <property type="component" value="Unassembled WGS sequence"/>
</dbReference>
<accession>A0A845VFE2</accession>
<gene>
    <name evidence="2" type="ORF">G3I74_09375</name>
</gene>
<dbReference type="PANTHER" id="PTHR22617">
    <property type="entry name" value="CHEMOTAXIS SENSOR HISTIDINE KINASE-RELATED"/>
    <property type="match status" value="1"/>
</dbReference>
<dbReference type="EMBL" id="JAAGSC010000041">
    <property type="protein sequence ID" value="NDY95939.1"/>
    <property type="molecule type" value="Genomic_DNA"/>
</dbReference>
<reference evidence="2 3" key="1">
    <citation type="submission" date="2020-02" db="EMBL/GenBank/DDBJ databases">
        <authorList>
            <person name="Zhang X.-Y."/>
        </authorList>
    </citation>
    <scope>NUCLEOTIDE SEQUENCE [LARGE SCALE GENOMIC DNA]</scope>
    <source>
        <strain evidence="2 3">C33</strain>
    </source>
</reference>
<feature type="domain" description="CheW-like" evidence="1">
    <location>
        <begin position="45"/>
        <end position="185"/>
    </location>
</feature>
<dbReference type="GO" id="GO:0007165">
    <property type="term" value="P:signal transduction"/>
    <property type="evidence" value="ECO:0007669"/>
    <property type="project" value="InterPro"/>
</dbReference>
<comment type="caution">
    <text evidence="2">The sequence shown here is derived from an EMBL/GenBank/DDBJ whole genome shotgun (WGS) entry which is preliminary data.</text>
</comment>
<evidence type="ECO:0000313" key="3">
    <source>
        <dbReference type="Proteomes" id="UP000484885"/>
    </source>
</evidence>
<dbReference type="Gene3D" id="2.40.50.180">
    <property type="entry name" value="CheA-289, Domain 4"/>
    <property type="match status" value="1"/>
</dbReference>
<evidence type="ECO:0000313" key="2">
    <source>
        <dbReference type="EMBL" id="NDY95939.1"/>
    </source>
</evidence>
<dbReference type="InterPro" id="IPR039315">
    <property type="entry name" value="CheW"/>
</dbReference>
<dbReference type="Pfam" id="PF01584">
    <property type="entry name" value="CheW"/>
    <property type="match status" value="1"/>
</dbReference>